<dbReference type="InterPro" id="IPR000048">
    <property type="entry name" value="IQ_motif_EF-hand-BS"/>
</dbReference>
<sequence>MVQCASCKNKTSTDQCPSKAIKGLIFCGKHVKSKEKRIWAEVNNCNKSAVLIQKYTRGFLLRNYIKLLGEGVLNRKKCHNDEELVTLDEKTKMYPLDYFSFEEADKLWWFDVRSLNHILRTNLRPENPYTRQRLTPEIRKRLREVCRIRKRLGLFNLHDKPKELPLDEKLFQQWMHISQIIEENGFFDTNPLFFMSMNKEQIHVFLNLIHKDLEAYASEHTTPNSRRRQYVSWARNLLNGFSRRPQWRSFVCSYMVSKTLLTILNDAKENYGICFIIISALCRM</sequence>
<name>A0A6C0CG21_9ZZZZ</name>
<dbReference type="Pfam" id="PF00612">
    <property type="entry name" value="IQ"/>
    <property type="match status" value="1"/>
</dbReference>
<dbReference type="PROSITE" id="PS50096">
    <property type="entry name" value="IQ"/>
    <property type="match status" value="1"/>
</dbReference>
<dbReference type="AlphaFoldDB" id="A0A6C0CG21"/>
<dbReference type="EMBL" id="MN739416">
    <property type="protein sequence ID" value="QHT03716.1"/>
    <property type="molecule type" value="Genomic_DNA"/>
</dbReference>
<proteinExistence type="predicted"/>
<evidence type="ECO:0000313" key="1">
    <source>
        <dbReference type="EMBL" id="QHT03716.1"/>
    </source>
</evidence>
<reference evidence="1" key="1">
    <citation type="journal article" date="2020" name="Nature">
        <title>Giant virus diversity and host interactions through global metagenomics.</title>
        <authorList>
            <person name="Schulz F."/>
            <person name="Roux S."/>
            <person name="Paez-Espino D."/>
            <person name="Jungbluth S."/>
            <person name="Walsh D.A."/>
            <person name="Denef V.J."/>
            <person name="McMahon K.D."/>
            <person name="Konstantinidis K.T."/>
            <person name="Eloe-Fadrosh E.A."/>
            <person name="Kyrpides N.C."/>
            <person name="Woyke T."/>
        </authorList>
    </citation>
    <scope>NUCLEOTIDE SEQUENCE</scope>
    <source>
        <strain evidence="1">GVMAG-M-3300021120-1</strain>
    </source>
</reference>
<accession>A0A6C0CG21</accession>
<organism evidence="1">
    <name type="scientific">viral metagenome</name>
    <dbReference type="NCBI Taxonomy" id="1070528"/>
    <lineage>
        <taxon>unclassified sequences</taxon>
        <taxon>metagenomes</taxon>
        <taxon>organismal metagenomes</taxon>
    </lineage>
</organism>
<protein>
    <submittedName>
        <fullName evidence="1">Uncharacterized protein</fullName>
    </submittedName>
</protein>